<feature type="compositionally biased region" description="Basic and acidic residues" evidence="1">
    <location>
        <begin position="581"/>
        <end position="597"/>
    </location>
</feature>
<dbReference type="Proteomes" id="UP000237144">
    <property type="component" value="Unassembled WGS sequence"/>
</dbReference>
<feature type="compositionally biased region" description="Polar residues" evidence="1">
    <location>
        <begin position="315"/>
        <end position="328"/>
    </location>
</feature>
<keyword evidence="2" id="KW-1133">Transmembrane helix</keyword>
<feature type="region of interest" description="Disordered" evidence="1">
    <location>
        <begin position="218"/>
        <end position="237"/>
    </location>
</feature>
<gene>
    <name evidence="3" type="ORF">BMF94_4776</name>
</gene>
<feature type="compositionally biased region" description="Low complexity" evidence="1">
    <location>
        <begin position="509"/>
        <end position="518"/>
    </location>
</feature>
<keyword evidence="2" id="KW-0472">Membrane</keyword>
<dbReference type="EMBL" id="PJQD01000056">
    <property type="protein sequence ID" value="POY72200.1"/>
    <property type="molecule type" value="Genomic_DNA"/>
</dbReference>
<feature type="compositionally biased region" description="Polar residues" evidence="1">
    <location>
        <begin position="405"/>
        <end position="416"/>
    </location>
</feature>
<keyword evidence="2" id="KW-0812">Transmembrane</keyword>
<dbReference type="AlphaFoldDB" id="A0A2S5B5Z0"/>
<evidence type="ECO:0000256" key="1">
    <source>
        <dbReference type="SAM" id="MobiDB-lite"/>
    </source>
</evidence>
<evidence type="ECO:0000313" key="3">
    <source>
        <dbReference type="EMBL" id="POY72200.1"/>
    </source>
</evidence>
<accession>A0A2S5B5Z0</accession>
<feature type="region of interest" description="Disordered" evidence="1">
    <location>
        <begin position="495"/>
        <end position="623"/>
    </location>
</feature>
<reference evidence="3 4" key="1">
    <citation type="journal article" date="2018" name="Front. Microbiol.">
        <title>Prospects for Fungal Bioremediation of Acidic Radioactive Waste Sites: Characterization and Genome Sequence of Rhodotorula taiwanensis MD1149.</title>
        <authorList>
            <person name="Tkavc R."/>
            <person name="Matrosova V.Y."/>
            <person name="Grichenko O.E."/>
            <person name="Gostincar C."/>
            <person name="Volpe R.P."/>
            <person name="Klimenkova P."/>
            <person name="Gaidamakova E.K."/>
            <person name="Zhou C.E."/>
            <person name="Stewart B.J."/>
            <person name="Lyman M.G."/>
            <person name="Malfatti S.A."/>
            <person name="Rubinfeld B."/>
            <person name="Courtot M."/>
            <person name="Singh J."/>
            <person name="Dalgard C.L."/>
            <person name="Hamilton T."/>
            <person name="Frey K.G."/>
            <person name="Gunde-Cimerman N."/>
            <person name="Dugan L."/>
            <person name="Daly M.J."/>
        </authorList>
    </citation>
    <scope>NUCLEOTIDE SEQUENCE [LARGE SCALE GENOMIC DNA]</scope>
    <source>
        <strain evidence="3 4">MD1149</strain>
    </source>
</reference>
<feature type="transmembrane region" description="Helical" evidence="2">
    <location>
        <begin position="173"/>
        <end position="194"/>
    </location>
</feature>
<comment type="caution">
    <text evidence="3">The sequence shown here is derived from an EMBL/GenBank/DDBJ whole genome shotgun (WGS) entry which is preliminary data.</text>
</comment>
<dbReference type="STRING" id="741276.A0A2S5B5Z0"/>
<evidence type="ECO:0000313" key="4">
    <source>
        <dbReference type="Proteomes" id="UP000237144"/>
    </source>
</evidence>
<protein>
    <submittedName>
        <fullName evidence="3">Uncharacterized protein</fullName>
    </submittedName>
</protein>
<feature type="region of interest" description="Disordered" evidence="1">
    <location>
        <begin position="255"/>
        <end position="364"/>
    </location>
</feature>
<feature type="compositionally biased region" description="Polar residues" evidence="1">
    <location>
        <begin position="346"/>
        <end position="364"/>
    </location>
</feature>
<feature type="region of interest" description="Disordered" evidence="1">
    <location>
        <begin position="376"/>
        <end position="416"/>
    </location>
</feature>
<evidence type="ECO:0000256" key="2">
    <source>
        <dbReference type="SAM" id="Phobius"/>
    </source>
</evidence>
<sequence>MAHSPQGDGHSVMARLSRRACASSASLWTNPAASATLPVYEDVTLTWDPTCVSITSATIDLYLSIEQAASNEWQAVHEWTSVPYSPGKLDTQIKPTWWNASTGAGSVKAQFSLVPSGQPSWNTPAPAGPAFTIAYNGSYPSVTQTTGTFNASGPSVESASDSNKTSGLSGGKLAAAVAVPLAVAAIAVLAYVAWNRTRKRPERKRFSAVVDHRMSMISQGTWQPSHRPSGSHYTAGNRQSYFADPAAANRYSTYSTTGSAVGVPSPLRNGVRVPPPAEMRQTGHGERASRISFAVDDEYGVPGRASFSAPRRPGSIQNRNSLYNSQPRHSMHLSHGSGSGHEFAHPSTSPQHSPDLSRSGSSTGSLAAMAQEDNYFSRSSTREELAAAAPKGSPTRNFSPRHAHQQSFSSSLRNEVSANDRAEAATYSAVRVPAHAYAGSHSSANGAGSPSQPSRLRPMLLSLDTNSTQASSSSMPLPFRSSQILSPDDALASYARVTSPSGPPSPNLAAAGPASSFGGPHGNELVRVPTDSQARGAAKGGLSGLLGKSKGMLRSWTGGSIASVLQPGANRKGESSGTSARTDKDDEKARDGAKSPFEDPVEGAEAYDEKASQSSGSPRLRAL</sequence>
<proteinExistence type="predicted"/>
<dbReference type="OrthoDB" id="3363836at2759"/>
<keyword evidence="4" id="KW-1185">Reference proteome</keyword>
<organism evidence="3 4">
    <name type="scientific">Rhodotorula taiwanensis</name>
    <dbReference type="NCBI Taxonomy" id="741276"/>
    <lineage>
        <taxon>Eukaryota</taxon>
        <taxon>Fungi</taxon>
        <taxon>Dikarya</taxon>
        <taxon>Basidiomycota</taxon>
        <taxon>Pucciniomycotina</taxon>
        <taxon>Microbotryomycetes</taxon>
        <taxon>Sporidiobolales</taxon>
        <taxon>Sporidiobolaceae</taxon>
        <taxon>Rhodotorula</taxon>
    </lineage>
</organism>
<name>A0A2S5B5Z0_9BASI</name>